<dbReference type="Proteomes" id="UP000238338">
    <property type="component" value="Unassembled WGS sequence"/>
</dbReference>
<protein>
    <submittedName>
        <fullName evidence="4">Acyl-CoA synthetase (AMP-forming)/AMP-acid ligase II</fullName>
    </submittedName>
</protein>
<reference evidence="4 5" key="1">
    <citation type="submission" date="2018-02" db="EMBL/GenBank/DDBJ databases">
        <title>Genomic Encyclopedia of Archaeal and Bacterial Type Strains, Phase II (KMG-II): from individual species to whole genera.</title>
        <authorList>
            <person name="Goeker M."/>
        </authorList>
    </citation>
    <scope>NUCLEOTIDE SEQUENCE [LARGE SCALE GENOMIC DNA]</scope>
    <source>
        <strain evidence="4 5">DSM 18921</strain>
    </source>
</reference>
<comment type="caution">
    <text evidence="4">The sequence shown here is derived from an EMBL/GenBank/DDBJ whole genome shotgun (WGS) entry which is preliminary data.</text>
</comment>
<dbReference type="InterPro" id="IPR042099">
    <property type="entry name" value="ANL_N_sf"/>
</dbReference>
<comment type="similarity">
    <text evidence="1">Belongs to the ATP-dependent AMP-binding enzyme family.</text>
</comment>
<dbReference type="Gene3D" id="3.40.50.12780">
    <property type="entry name" value="N-terminal domain of ligase-like"/>
    <property type="match status" value="1"/>
</dbReference>
<dbReference type="InterPro" id="IPR020845">
    <property type="entry name" value="AMP-binding_CS"/>
</dbReference>
<dbReference type="PANTHER" id="PTHR43201:SF5">
    <property type="entry name" value="MEDIUM-CHAIN ACYL-COA LIGASE ACSF2, MITOCHONDRIAL"/>
    <property type="match status" value="1"/>
</dbReference>
<dbReference type="SUPFAM" id="SSF56801">
    <property type="entry name" value="Acetyl-CoA synthetase-like"/>
    <property type="match status" value="1"/>
</dbReference>
<dbReference type="OrthoDB" id="9803968at2"/>
<evidence type="ECO:0000256" key="1">
    <source>
        <dbReference type="ARBA" id="ARBA00006432"/>
    </source>
</evidence>
<dbReference type="GO" id="GO:0006631">
    <property type="term" value="P:fatty acid metabolic process"/>
    <property type="evidence" value="ECO:0007669"/>
    <property type="project" value="TreeGrafter"/>
</dbReference>
<dbReference type="PANTHER" id="PTHR43201">
    <property type="entry name" value="ACYL-COA SYNTHETASE"/>
    <property type="match status" value="1"/>
</dbReference>
<evidence type="ECO:0000256" key="2">
    <source>
        <dbReference type="ARBA" id="ARBA00022598"/>
    </source>
</evidence>
<organism evidence="4 5">
    <name type="scientific">Albidovulum denitrificans</name>
    <dbReference type="NCBI Taxonomy" id="404881"/>
    <lineage>
        <taxon>Bacteria</taxon>
        <taxon>Pseudomonadati</taxon>
        <taxon>Pseudomonadota</taxon>
        <taxon>Alphaproteobacteria</taxon>
        <taxon>Rhodobacterales</taxon>
        <taxon>Paracoccaceae</taxon>
        <taxon>Albidovulum</taxon>
    </lineage>
</organism>
<evidence type="ECO:0000313" key="4">
    <source>
        <dbReference type="EMBL" id="PQV55281.1"/>
    </source>
</evidence>
<keyword evidence="5" id="KW-1185">Reference proteome</keyword>
<dbReference type="RefSeq" id="WP_105516082.1">
    <property type="nucleotide sequence ID" value="NZ_PVEP01000010.1"/>
</dbReference>
<feature type="domain" description="AMP-dependent synthetase/ligase" evidence="3">
    <location>
        <begin position="8"/>
        <end position="344"/>
    </location>
</feature>
<keyword evidence="2 4" id="KW-0436">Ligase</keyword>
<sequence>MADLARHFAEAARREGERVALVTPQGAESFAGIDRRAAAFAARCAARGLGKGDRVLIAMPVGVDLYVALAACWRLGAVAVFPEPAMGIAGLRHAVALSRPKCLFASGRYRFLRLLPALWRCPVLSPSPADRGGPAPVPLADRDLALISFTSGSTGAPKAIPRSHGFLMAQYDAVRRLLASEREEVDLVAFPVFCLVNLAEGRTSVLPNWKISRPDGVLPDKLAAWIARSGATRALLPPGLCEVLARADMPRALHTVFTGGGPVKPALVGRLQARRPGLRIVSVYGSTEAEPIADLDWAEVGDGDRSAMAGGAGLLAGVPVEGTALKIVEGEIWVAGAHVNAHYLDPAMEAGTKVREGATVWHRTGDAGRLDDSGRLWLLGRTGAVVEGAGGPIYPFAVELAAESWPGVARAALAGAGGAPVLVIEGAADVADCTHRARALGIARVVKVAAIPLDRRHRSKVDYTALQRLLPQG</sequence>
<dbReference type="InterPro" id="IPR000873">
    <property type="entry name" value="AMP-dep_synth/lig_dom"/>
</dbReference>
<accession>A0A2S8S399</accession>
<dbReference type="AlphaFoldDB" id="A0A2S8S399"/>
<gene>
    <name evidence="4" type="ORF">LX70_03534</name>
</gene>
<dbReference type="PROSITE" id="PS00455">
    <property type="entry name" value="AMP_BINDING"/>
    <property type="match status" value="1"/>
</dbReference>
<proteinExistence type="inferred from homology"/>
<name>A0A2S8S399_9RHOB</name>
<evidence type="ECO:0000259" key="3">
    <source>
        <dbReference type="Pfam" id="PF00501"/>
    </source>
</evidence>
<dbReference type="Pfam" id="PF00501">
    <property type="entry name" value="AMP-binding"/>
    <property type="match status" value="1"/>
</dbReference>
<dbReference type="EMBL" id="PVEP01000010">
    <property type="protein sequence ID" value="PQV55281.1"/>
    <property type="molecule type" value="Genomic_DNA"/>
</dbReference>
<dbReference type="GO" id="GO:0031956">
    <property type="term" value="F:medium-chain fatty acid-CoA ligase activity"/>
    <property type="evidence" value="ECO:0007669"/>
    <property type="project" value="TreeGrafter"/>
</dbReference>
<evidence type="ECO:0000313" key="5">
    <source>
        <dbReference type="Proteomes" id="UP000238338"/>
    </source>
</evidence>